<feature type="DNA-binding region" description="H-T-H motif" evidence="4">
    <location>
        <begin position="25"/>
        <end position="44"/>
    </location>
</feature>
<dbReference type="PANTHER" id="PTHR47506">
    <property type="entry name" value="TRANSCRIPTIONAL REGULATORY PROTEIN"/>
    <property type="match status" value="1"/>
</dbReference>
<dbReference type="SUPFAM" id="SSF46689">
    <property type="entry name" value="Homeodomain-like"/>
    <property type="match status" value="1"/>
</dbReference>
<dbReference type="SUPFAM" id="SSF48498">
    <property type="entry name" value="Tetracyclin repressor-like, C-terminal domain"/>
    <property type="match status" value="1"/>
</dbReference>
<dbReference type="InterPro" id="IPR001647">
    <property type="entry name" value="HTH_TetR"/>
</dbReference>
<dbReference type="RefSeq" id="WP_090219389.1">
    <property type="nucleotide sequence ID" value="NZ_FMWG01000007.1"/>
</dbReference>
<dbReference type="Proteomes" id="UP000198767">
    <property type="component" value="Unassembled WGS sequence"/>
</dbReference>
<proteinExistence type="predicted"/>
<dbReference type="PROSITE" id="PS50977">
    <property type="entry name" value="HTH_TETR_2"/>
    <property type="match status" value="1"/>
</dbReference>
<organism evidence="6 7">
    <name type="scientific">Epibacterium ulvae</name>
    <dbReference type="NCBI Taxonomy" id="1156985"/>
    <lineage>
        <taxon>Bacteria</taxon>
        <taxon>Pseudomonadati</taxon>
        <taxon>Pseudomonadota</taxon>
        <taxon>Alphaproteobacteria</taxon>
        <taxon>Rhodobacterales</taxon>
        <taxon>Roseobacteraceae</taxon>
        <taxon>Epibacterium</taxon>
    </lineage>
</organism>
<name>A0A1G5R187_9RHOB</name>
<dbReference type="PANTHER" id="PTHR47506:SF1">
    <property type="entry name" value="HTH-TYPE TRANSCRIPTIONAL REGULATOR YJDC"/>
    <property type="match status" value="1"/>
</dbReference>
<keyword evidence="1" id="KW-0805">Transcription regulation</keyword>
<dbReference type="Pfam" id="PF00440">
    <property type="entry name" value="TetR_N"/>
    <property type="match status" value="1"/>
</dbReference>
<feature type="domain" description="HTH tetR-type" evidence="5">
    <location>
        <begin position="2"/>
        <end position="62"/>
    </location>
</feature>
<evidence type="ECO:0000256" key="1">
    <source>
        <dbReference type="ARBA" id="ARBA00023015"/>
    </source>
</evidence>
<sequence>MPDTRTQILDLAEESVRARGYHAVSFRDIATALDVKSASIHYHFRHKQDLGLAIVDRYALRVADRLGSSEGLSWPEAVQRFGQVYQEAVQQQGLQCLCGLLAAESAGLPEEISKRVAEFFAGNLKWLEAAQRQTPTPLSRERAVRVQSEVQGAMLLAVSLKDPALLAMVIKRLHSEALQL</sequence>
<evidence type="ECO:0000259" key="5">
    <source>
        <dbReference type="PROSITE" id="PS50977"/>
    </source>
</evidence>
<protein>
    <submittedName>
        <fullName evidence="6">Transcriptional regulator, TetR family</fullName>
    </submittedName>
</protein>
<keyword evidence="7" id="KW-1185">Reference proteome</keyword>
<evidence type="ECO:0000313" key="6">
    <source>
        <dbReference type="EMBL" id="SCZ67757.1"/>
    </source>
</evidence>
<dbReference type="Gene3D" id="1.10.357.10">
    <property type="entry name" value="Tetracycline Repressor, domain 2"/>
    <property type="match status" value="1"/>
</dbReference>
<dbReference type="InterPro" id="IPR009057">
    <property type="entry name" value="Homeodomain-like_sf"/>
</dbReference>
<dbReference type="InterPro" id="IPR036271">
    <property type="entry name" value="Tet_transcr_reg_TetR-rel_C_sf"/>
</dbReference>
<keyword evidence="2 4" id="KW-0238">DNA-binding</keyword>
<dbReference type="AlphaFoldDB" id="A0A1G5R187"/>
<evidence type="ECO:0000256" key="4">
    <source>
        <dbReference type="PROSITE-ProRule" id="PRU00335"/>
    </source>
</evidence>
<dbReference type="OrthoDB" id="9809772at2"/>
<evidence type="ECO:0000256" key="3">
    <source>
        <dbReference type="ARBA" id="ARBA00023163"/>
    </source>
</evidence>
<reference evidence="6 7" key="1">
    <citation type="submission" date="2016-10" db="EMBL/GenBank/DDBJ databases">
        <authorList>
            <person name="de Groot N.N."/>
        </authorList>
    </citation>
    <scope>NUCLEOTIDE SEQUENCE [LARGE SCALE GENOMIC DNA]</scope>
    <source>
        <strain evidence="6 7">U95</strain>
    </source>
</reference>
<dbReference type="STRING" id="1156985.SAMN04488118_107112"/>
<dbReference type="EMBL" id="FMWG01000007">
    <property type="protein sequence ID" value="SCZ67757.1"/>
    <property type="molecule type" value="Genomic_DNA"/>
</dbReference>
<dbReference type="GO" id="GO:0003677">
    <property type="term" value="F:DNA binding"/>
    <property type="evidence" value="ECO:0007669"/>
    <property type="project" value="UniProtKB-UniRule"/>
</dbReference>
<gene>
    <name evidence="6" type="ORF">SAMN04488118_107112</name>
</gene>
<keyword evidence="3" id="KW-0804">Transcription</keyword>
<evidence type="ECO:0000256" key="2">
    <source>
        <dbReference type="ARBA" id="ARBA00023125"/>
    </source>
</evidence>
<accession>A0A1G5R187</accession>
<evidence type="ECO:0000313" key="7">
    <source>
        <dbReference type="Proteomes" id="UP000198767"/>
    </source>
</evidence>